<comment type="caution">
    <text evidence="6">The sequence shown here is derived from an EMBL/GenBank/DDBJ whole genome shotgun (WGS) entry which is preliminary data.</text>
</comment>
<dbReference type="PANTHER" id="PTHR43343">
    <property type="entry name" value="PEPTIDASE S12"/>
    <property type="match status" value="1"/>
</dbReference>
<keyword evidence="4" id="KW-0720">Serine protease</keyword>
<dbReference type="GO" id="GO:0004252">
    <property type="term" value="F:serine-type endopeptidase activity"/>
    <property type="evidence" value="ECO:0007669"/>
    <property type="project" value="InterPro"/>
</dbReference>
<dbReference type="AlphaFoldDB" id="A0A8J3FBC0"/>
<dbReference type="PRINTS" id="PR00834">
    <property type="entry name" value="PROTEASES2C"/>
</dbReference>
<reference evidence="6" key="1">
    <citation type="journal article" date="2014" name="Int. J. Syst. Evol. Microbiol.">
        <title>Complete genome sequence of Corynebacterium casei LMG S-19264T (=DSM 44701T), isolated from a smear-ripened cheese.</title>
        <authorList>
            <consortium name="US DOE Joint Genome Institute (JGI-PGF)"/>
            <person name="Walter F."/>
            <person name="Albersmeier A."/>
            <person name="Kalinowski J."/>
            <person name="Ruckert C."/>
        </authorList>
    </citation>
    <scope>NUCLEOTIDE SEQUENCE</scope>
    <source>
        <strain evidence="6">JCM 14719</strain>
    </source>
</reference>
<dbReference type="InterPro" id="IPR001119">
    <property type="entry name" value="SLH_dom"/>
</dbReference>
<organism evidence="6 7">
    <name type="scientific">Calditerricola satsumensis</name>
    <dbReference type="NCBI Taxonomy" id="373054"/>
    <lineage>
        <taxon>Bacteria</taxon>
        <taxon>Bacillati</taxon>
        <taxon>Bacillota</taxon>
        <taxon>Bacilli</taxon>
        <taxon>Bacillales</taxon>
        <taxon>Bacillaceae</taxon>
        <taxon>Calditerricola</taxon>
    </lineage>
</organism>
<dbReference type="Proteomes" id="UP000637720">
    <property type="component" value="Unassembled WGS sequence"/>
</dbReference>
<evidence type="ECO:0000256" key="4">
    <source>
        <dbReference type="ARBA" id="ARBA00022825"/>
    </source>
</evidence>
<evidence type="ECO:0000256" key="3">
    <source>
        <dbReference type="ARBA" id="ARBA00022801"/>
    </source>
</evidence>
<dbReference type="InterPro" id="IPR051201">
    <property type="entry name" value="Chloro_Bact_Ser_Proteases"/>
</dbReference>
<dbReference type="Pfam" id="PF13365">
    <property type="entry name" value="Trypsin_2"/>
    <property type="match status" value="1"/>
</dbReference>
<sequence>MIKGYPDGTFRPEQNVTRAELAQTLHNFYLALEREKTAEAVEDQLVINAVANALPSVVVVENGDRLGSGFFVDGKRVITAAHVVEGSNAVVVGTITGKRYSAQVVKRSETLDLALLDVKTTETAKPVRFASSYRVGQTVIAIGHPQGLTYSVTRGIISHTDRAVDGFSGHYLQFDTPVNPGNSGGPLIDLTGKVVGLVVFKGSDTGIEGLGFAVRAEDIRRFLGT</sequence>
<keyword evidence="2" id="KW-0732">Signal</keyword>
<gene>
    <name evidence="6" type="ORF">GCM10007043_06970</name>
</gene>
<dbReference type="InterPro" id="IPR001940">
    <property type="entry name" value="Peptidase_S1C"/>
</dbReference>
<evidence type="ECO:0000313" key="6">
    <source>
        <dbReference type="EMBL" id="GGJ95818.1"/>
    </source>
</evidence>
<reference evidence="6" key="2">
    <citation type="submission" date="2020-09" db="EMBL/GenBank/DDBJ databases">
        <authorList>
            <person name="Sun Q."/>
            <person name="Ohkuma M."/>
        </authorList>
    </citation>
    <scope>NUCLEOTIDE SEQUENCE</scope>
    <source>
        <strain evidence="6">JCM 14719</strain>
    </source>
</reference>
<dbReference type="PROSITE" id="PS51272">
    <property type="entry name" value="SLH"/>
    <property type="match status" value="1"/>
</dbReference>
<proteinExistence type="predicted"/>
<accession>A0A8J3FBC0</accession>
<evidence type="ECO:0000256" key="1">
    <source>
        <dbReference type="ARBA" id="ARBA00022670"/>
    </source>
</evidence>
<dbReference type="EMBL" id="BMOF01000009">
    <property type="protein sequence ID" value="GGJ95818.1"/>
    <property type="molecule type" value="Genomic_DNA"/>
</dbReference>
<name>A0A8J3FBC0_9BACI</name>
<keyword evidence="7" id="KW-1185">Reference proteome</keyword>
<dbReference type="Gene3D" id="2.40.10.120">
    <property type="match status" value="1"/>
</dbReference>
<feature type="domain" description="SLH" evidence="5">
    <location>
        <begin position="1"/>
        <end position="39"/>
    </location>
</feature>
<keyword evidence="3" id="KW-0378">Hydrolase</keyword>
<dbReference type="PANTHER" id="PTHR43343:SF3">
    <property type="entry name" value="PROTEASE DO-LIKE 8, CHLOROPLASTIC"/>
    <property type="match status" value="1"/>
</dbReference>
<dbReference type="GO" id="GO:0006508">
    <property type="term" value="P:proteolysis"/>
    <property type="evidence" value="ECO:0007669"/>
    <property type="project" value="UniProtKB-KW"/>
</dbReference>
<dbReference type="InterPro" id="IPR009003">
    <property type="entry name" value="Peptidase_S1_PA"/>
</dbReference>
<dbReference type="SUPFAM" id="SSF50494">
    <property type="entry name" value="Trypsin-like serine proteases"/>
    <property type="match status" value="1"/>
</dbReference>
<keyword evidence="1" id="KW-0645">Protease</keyword>
<evidence type="ECO:0000313" key="7">
    <source>
        <dbReference type="Proteomes" id="UP000637720"/>
    </source>
</evidence>
<protein>
    <recommendedName>
        <fullName evidence="5">SLH domain-containing protein</fullName>
    </recommendedName>
</protein>
<evidence type="ECO:0000256" key="2">
    <source>
        <dbReference type="ARBA" id="ARBA00022729"/>
    </source>
</evidence>
<evidence type="ECO:0000259" key="5">
    <source>
        <dbReference type="PROSITE" id="PS51272"/>
    </source>
</evidence>
<dbReference type="Pfam" id="PF00395">
    <property type="entry name" value="SLH"/>
    <property type="match status" value="1"/>
</dbReference>